<sequence length="139" mass="15732">MSINNSKGEGKNDPPRLTLPLGTGRPRCSPNIHPRRCFGGRQTTANDPRRRCTTIEGEEARGARVGVRAGAVRFNGWSGMHQKWPRWDALYVLVCKGAELDRGGRRAEVRRSREERQSKREVKKVKREAKGDARRGEAR</sequence>
<dbReference type="AlphaFoldDB" id="A0A5B7KE89"/>
<comment type="caution">
    <text evidence="2">The sequence shown here is derived from an EMBL/GenBank/DDBJ whole genome shotgun (WGS) entry which is preliminary data.</text>
</comment>
<reference evidence="2 3" key="1">
    <citation type="submission" date="2019-05" db="EMBL/GenBank/DDBJ databases">
        <title>Another draft genome of Portunus trituberculatus and its Hox gene families provides insights of decapod evolution.</title>
        <authorList>
            <person name="Jeong J.-H."/>
            <person name="Song I."/>
            <person name="Kim S."/>
            <person name="Choi T."/>
            <person name="Kim D."/>
            <person name="Ryu S."/>
            <person name="Kim W."/>
        </authorList>
    </citation>
    <scope>NUCLEOTIDE SEQUENCE [LARGE SCALE GENOMIC DNA]</scope>
    <source>
        <tissue evidence="2">Muscle</tissue>
    </source>
</reference>
<name>A0A5B7KE89_PORTR</name>
<organism evidence="2 3">
    <name type="scientific">Portunus trituberculatus</name>
    <name type="common">Swimming crab</name>
    <name type="synonym">Neptunus trituberculatus</name>
    <dbReference type="NCBI Taxonomy" id="210409"/>
    <lineage>
        <taxon>Eukaryota</taxon>
        <taxon>Metazoa</taxon>
        <taxon>Ecdysozoa</taxon>
        <taxon>Arthropoda</taxon>
        <taxon>Crustacea</taxon>
        <taxon>Multicrustacea</taxon>
        <taxon>Malacostraca</taxon>
        <taxon>Eumalacostraca</taxon>
        <taxon>Eucarida</taxon>
        <taxon>Decapoda</taxon>
        <taxon>Pleocyemata</taxon>
        <taxon>Brachyura</taxon>
        <taxon>Eubrachyura</taxon>
        <taxon>Portunoidea</taxon>
        <taxon>Portunidae</taxon>
        <taxon>Portuninae</taxon>
        <taxon>Portunus</taxon>
    </lineage>
</organism>
<dbReference type="Proteomes" id="UP000324222">
    <property type="component" value="Unassembled WGS sequence"/>
</dbReference>
<gene>
    <name evidence="2" type="ORF">E2C01_100797</name>
</gene>
<feature type="compositionally biased region" description="Basic and acidic residues" evidence="1">
    <location>
        <begin position="104"/>
        <end position="120"/>
    </location>
</feature>
<feature type="region of interest" description="Disordered" evidence="1">
    <location>
        <begin position="1"/>
        <end position="48"/>
    </location>
</feature>
<keyword evidence="3" id="KW-1185">Reference proteome</keyword>
<dbReference type="EMBL" id="VSRR010144264">
    <property type="protein sequence ID" value="MPD05074.1"/>
    <property type="molecule type" value="Genomic_DNA"/>
</dbReference>
<proteinExistence type="predicted"/>
<accession>A0A5B7KE89</accession>
<evidence type="ECO:0000313" key="3">
    <source>
        <dbReference type="Proteomes" id="UP000324222"/>
    </source>
</evidence>
<evidence type="ECO:0000313" key="2">
    <source>
        <dbReference type="EMBL" id="MPD05074.1"/>
    </source>
</evidence>
<evidence type="ECO:0000256" key="1">
    <source>
        <dbReference type="SAM" id="MobiDB-lite"/>
    </source>
</evidence>
<protein>
    <submittedName>
        <fullName evidence="2">Uncharacterized protein</fullName>
    </submittedName>
</protein>
<feature type="region of interest" description="Disordered" evidence="1">
    <location>
        <begin position="104"/>
        <end position="139"/>
    </location>
</feature>
<feature type="compositionally biased region" description="Basic and acidic residues" evidence="1">
    <location>
        <begin position="128"/>
        <end position="139"/>
    </location>
</feature>